<dbReference type="FunCoup" id="A0A165GHU3">
    <property type="interactions" value="465"/>
</dbReference>
<proteinExistence type="inferred from homology"/>
<dbReference type="AlphaFoldDB" id="A0A165GHU3"/>
<evidence type="ECO:0000256" key="1">
    <source>
        <dbReference type="ARBA" id="ARBA00005351"/>
    </source>
</evidence>
<evidence type="ECO:0000313" key="3">
    <source>
        <dbReference type="Proteomes" id="UP000076842"/>
    </source>
</evidence>
<dbReference type="Pfam" id="PF04190">
    <property type="entry name" value="GET4"/>
    <property type="match status" value="1"/>
</dbReference>
<dbReference type="GO" id="GO:0045048">
    <property type="term" value="P:protein insertion into ER membrane"/>
    <property type="evidence" value="ECO:0007669"/>
    <property type="project" value="InterPro"/>
</dbReference>
<dbReference type="GO" id="GO:0005829">
    <property type="term" value="C:cytosol"/>
    <property type="evidence" value="ECO:0007669"/>
    <property type="project" value="TreeGrafter"/>
</dbReference>
<dbReference type="Gene3D" id="1.25.40.10">
    <property type="entry name" value="Tetratricopeptide repeat domain"/>
    <property type="match status" value="1"/>
</dbReference>
<comment type="similarity">
    <text evidence="1">Belongs to the GET4 family.</text>
</comment>
<dbReference type="EMBL" id="KV423955">
    <property type="protein sequence ID" value="KZT58088.1"/>
    <property type="molecule type" value="Genomic_DNA"/>
</dbReference>
<keyword evidence="3" id="KW-1185">Reference proteome</keyword>
<dbReference type="InterPro" id="IPR011990">
    <property type="entry name" value="TPR-like_helical_dom_sf"/>
</dbReference>
<evidence type="ECO:0000313" key="2">
    <source>
        <dbReference type="EMBL" id="KZT58088.1"/>
    </source>
</evidence>
<dbReference type="InParanoid" id="A0A165GHU3"/>
<dbReference type="STRING" id="1353952.A0A165GHU3"/>
<dbReference type="PANTHER" id="PTHR12875:SF0">
    <property type="entry name" value="GOLGI TO ER TRAFFIC PROTEIN 4 HOMOLOG"/>
    <property type="match status" value="1"/>
</dbReference>
<dbReference type="PANTHER" id="PTHR12875">
    <property type="entry name" value="GOLGI TO ER TRAFFIC PROTEIN 4 HOMOLOG"/>
    <property type="match status" value="1"/>
</dbReference>
<sequence>MPPRAHDPQTLLAQILPLIPTSAYSAHQKARTTYSRLVKSRPPQYDVAIEVLFVAARELMKVKEFGSGTDLTGLLLDCYEKSGVGVNDTSRSRLTQLIALTDNTGSWRKDLIVKSVNWSATACPCPAGDPGLHHYIGELYYKEGHYDLCEPHLLSSPLKDSARLLAASQAAWYASVPAPSPFPYAARAVLSYLLQANFSSATTFLAHFVAAVPALAGGAQEVRGAEDSVWVTSDPGVNCLQLLVATCRRSGDGVPQRDAWRALTRRYLTVLGGRELGEAARALGEMYFAIAPPGGGGRGNMMQEMMAQLFGGEPGGGAPQKKSWVGGPPRVQAAIEGLD</sequence>
<organism evidence="2 3">
    <name type="scientific">Calocera cornea HHB12733</name>
    <dbReference type="NCBI Taxonomy" id="1353952"/>
    <lineage>
        <taxon>Eukaryota</taxon>
        <taxon>Fungi</taxon>
        <taxon>Dikarya</taxon>
        <taxon>Basidiomycota</taxon>
        <taxon>Agaricomycotina</taxon>
        <taxon>Dacrymycetes</taxon>
        <taxon>Dacrymycetales</taxon>
        <taxon>Dacrymycetaceae</taxon>
        <taxon>Calocera</taxon>
    </lineage>
</organism>
<protein>
    <submittedName>
        <fullName evidence="2">Cytoplasmic protein</fullName>
    </submittedName>
</protein>
<dbReference type="InterPro" id="IPR007317">
    <property type="entry name" value="GET4"/>
</dbReference>
<dbReference type="OrthoDB" id="10252405at2759"/>
<reference evidence="2 3" key="1">
    <citation type="journal article" date="2016" name="Mol. Biol. Evol.">
        <title>Comparative Genomics of Early-Diverging Mushroom-Forming Fungi Provides Insights into the Origins of Lignocellulose Decay Capabilities.</title>
        <authorList>
            <person name="Nagy L.G."/>
            <person name="Riley R."/>
            <person name="Tritt A."/>
            <person name="Adam C."/>
            <person name="Daum C."/>
            <person name="Floudas D."/>
            <person name="Sun H."/>
            <person name="Yadav J.S."/>
            <person name="Pangilinan J."/>
            <person name="Larsson K.H."/>
            <person name="Matsuura K."/>
            <person name="Barry K."/>
            <person name="Labutti K."/>
            <person name="Kuo R."/>
            <person name="Ohm R.A."/>
            <person name="Bhattacharya S.S."/>
            <person name="Shirouzu T."/>
            <person name="Yoshinaga Y."/>
            <person name="Martin F.M."/>
            <person name="Grigoriev I.V."/>
            <person name="Hibbett D.S."/>
        </authorList>
    </citation>
    <scope>NUCLEOTIDE SEQUENCE [LARGE SCALE GENOMIC DNA]</scope>
    <source>
        <strain evidence="2 3">HHB12733</strain>
    </source>
</reference>
<name>A0A165GHU3_9BASI</name>
<dbReference type="Proteomes" id="UP000076842">
    <property type="component" value="Unassembled WGS sequence"/>
</dbReference>
<accession>A0A165GHU3</accession>
<gene>
    <name evidence="2" type="ORF">CALCODRAFT_452126</name>
</gene>